<dbReference type="EMBL" id="CAMXCT020003223">
    <property type="protein sequence ID" value="CAL1156550.1"/>
    <property type="molecule type" value="Genomic_DNA"/>
</dbReference>
<gene>
    <name evidence="3" type="ORF">C1SCF055_LOCUS29065</name>
</gene>
<dbReference type="PANTHER" id="PTHR11206">
    <property type="entry name" value="MULTIDRUG RESISTANCE PROTEIN"/>
    <property type="match status" value="1"/>
</dbReference>
<proteinExistence type="inferred from homology"/>
<dbReference type="AlphaFoldDB" id="A0A9P1GA20"/>
<accession>A0A9P1GA20</accession>
<feature type="transmembrane region" description="Helical" evidence="2">
    <location>
        <begin position="77"/>
        <end position="98"/>
    </location>
</feature>
<keyword evidence="6" id="KW-1185">Reference proteome</keyword>
<evidence type="ECO:0000256" key="1">
    <source>
        <dbReference type="ARBA" id="ARBA00010199"/>
    </source>
</evidence>
<dbReference type="Proteomes" id="UP001152797">
    <property type="component" value="Unassembled WGS sequence"/>
</dbReference>
<evidence type="ECO:0000313" key="4">
    <source>
        <dbReference type="EMBL" id="CAL1156550.1"/>
    </source>
</evidence>
<name>A0A9P1GA20_9DINO</name>
<comment type="caution">
    <text evidence="3">The sequence shown here is derived from an EMBL/GenBank/DDBJ whole genome shotgun (WGS) entry which is preliminary data.</text>
</comment>
<keyword evidence="2" id="KW-0812">Transmembrane</keyword>
<dbReference type="GO" id="GO:0015297">
    <property type="term" value="F:antiporter activity"/>
    <property type="evidence" value="ECO:0007669"/>
    <property type="project" value="InterPro"/>
</dbReference>
<dbReference type="EMBL" id="CAMXCT030003223">
    <property type="protein sequence ID" value="CAL4790487.1"/>
    <property type="molecule type" value="Genomic_DNA"/>
</dbReference>
<dbReference type="GO" id="GO:0016020">
    <property type="term" value="C:membrane"/>
    <property type="evidence" value="ECO:0007669"/>
    <property type="project" value="InterPro"/>
</dbReference>
<feature type="transmembrane region" description="Helical" evidence="2">
    <location>
        <begin position="6"/>
        <end position="24"/>
    </location>
</feature>
<evidence type="ECO:0000256" key="2">
    <source>
        <dbReference type="SAM" id="Phobius"/>
    </source>
</evidence>
<feature type="transmembrane region" description="Helical" evidence="2">
    <location>
        <begin position="227"/>
        <end position="245"/>
    </location>
</feature>
<evidence type="ECO:0000313" key="3">
    <source>
        <dbReference type="EMBL" id="CAI4003175.1"/>
    </source>
</evidence>
<keyword evidence="2" id="KW-0472">Membrane</keyword>
<protein>
    <submittedName>
        <fullName evidence="5">Multidrug and toxin extrusion protein 1</fullName>
    </submittedName>
</protein>
<feature type="transmembrane region" description="Helical" evidence="2">
    <location>
        <begin position="181"/>
        <end position="200"/>
    </location>
</feature>
<evidence type="ECO:0000313" key="5">
    <source>
        <dbReference type="EMBL" id="CAL4790487.1"/>
    </source>
</evidence>
<dbReference type="Pfam" id="PF01554">
    <property type="entry name" value="MatE"/>
    <property type="match status" value="1"/>
</dbReference>
<dbReference type="OrthoDB" id="436321at2759"/>
<dbReference type="EMBL" id="CAMXCT010003223">
    <property type="protein sequence ID" value="CAI4003175.1"/>
    <property type="molecule type" value="Genomic_DNA"/>
</dbReference>
<keyword evidence="2" id="KW-1133">Transmembrane helix</keyword>
<feature type="transmembrane region" description="Helical" evidence="2">
    <location>
        <begin position="149"/>
        <end position="169"/>
    </location>
</feature>
<comment type="similarity">
    <text evidence="1">Belongs to the multi antimicrobial extrusion (MATE) (TC 2.A.66.1) family.</text>
</comment>
<organism evidence="3">
    <name type="scientific">Cladocopium goreaui</name>
    <dbReference type="NCBI Taxonomy" id="2562237"/>
    <lineage>
        <taxon>Eukaryota</taxon>
        <taxon>Sar</taxon>
        <taxon>Alveolata</taxon>
        <taxon>Dinophyceae</taxon>
        <taxon>Suessiales</taxon>
        <taxon>Symbiodiniaceae</taxon>
        <taxon>Cladocopium</taxon>
    </lineage>
</organism>
<reference evidence="3" key="1">
    <citation type="submission" date="2022-10" db="EMBL/GenBank/DDBJ databases">
        <authorList>
            <person name="Chen Y."/>
            <person name="Dougan E. K."/>
            <person name="Chan C."/>
            <person name="Rhodes N."/>
            <person name="Thang M."/>
        </authorList>
    </citation>
    <scope>NUCLEOTIDE SEQUENCE</scope>
</reference>
<feature type="transmembrane region" description="Helical" evidence="2">
    <location>
        <begin position="36"/>
        <end position="57"/>
    </location>
</feature>
<dbReference type="GO" id="GO:0042910">
    <property type="term" value="F:xenobiotic transmembrane transporter activity"/>
    <property type="evidence" value="ECO:0007669"/>
    <property type="project" value="InterPro"/>
</dbReference>
<dbReference type="InterPro" id="IPR002528">
    <property type="entry name" value="MATE_fam"/>
</dbReference>
<sequence>MLAGPSMGMYLLVMATETISLLVLSRHGSTAELAGLGLGNLVYNCVALAVGFGFTGSQDTLVTQAFGSNRLELCELYLHRCQVWMCAVFLVSGMVIGFTEPLLRLLRACDEETASHAGIYTRLLVLGLLGTFQYSALRKFLAAQKLARPGMYVQMMSLPIHFLWCILLVPRYRMRGVGMAMAFKGWLDFFLLGLYSSWLAPLPHCRHWWKVWRAFMGDRVWPGLREYLRLALPCVAMMAVEWWAFATRKG</sequence>
<reference evidence="4" key="2">
    <citation type="submission" date="2024-04" db="EMBL/GenBank/DDBJ databases">
        <authorList>
            <person name="Chen Y."/>
            <person name="Shah S."/>
            <person name="Dougan E. K."/>
            <person name="Thang M."/>
            <person name="Chan C."/>
        </authorList>
    </citation>
    <scope>NUCLEOTIDE SEQUENCE [LARGE SCALE GENOMIC DNA]</scope>
</reference>
<feature type="transmembrane region" description="Helical" evidence="2">
    <location>
        <begin position="119"/>
        <end position="137"/>
    </location>
</feature>
<evidence type="ECO:0000313" key="6">
    <source>
        <dbReference type="Proteomes" id="UP001152797"/>
    </source>
</evidence>